<feature type="domain" description="C2H2-type" evidence="8">
    <location>
        <begin position="709"/>
        <end position="736"/>
    </location>
</feature>
<evidence type="ECO:0000256" key="7">
    <source>
        <dbReference type="SAM" id="MobiDB-lite"/>
    </source>
</evidence>
<evidence type="ECO:0000256" key="4">
    <source>
        <dbReference type="ARBA" id="ARBA00022833"/>
    </source>
</evidence>
<dbReference type="Proteomes" id="UP001652741">
    <property type="component" value="Chromosome ssa17"/>
</dbReference>
<keyword evidence="4" id="KW-0862">Zinc</keyword>
<dbReference type="Gene3D" id="3.30.160.60">
    <property type="entry name" value="Classic Zinc Finger"/>
    <property type="match status" value="12"/>
</dbReference>
<dbReference type="SUPFAM" id="SSF57667">
    <property type="entry name" value="beta-beta-alpha zinc fingers"/>
    <property type="match status" value="7"/>
</dbReference>
<dbReference type="Pfam" id="PF00096">
    <property type="entry name" value="zf-C2H2"/>
    <property type="match status" value="6"/>
</dbReference>
<dbReference type="InterPro" id="IPR013087">
    <property type="entry name" value="Znf_C2H2_type"/>
</dbReference>
<dbReference type="PROSITE" id="PS50157">
    <property type="entry name" value="ZINC_FINGER_C2H2_2"/>
    <property type="match status" value="12"/>
</dbReference>
<feature type="domain" description="C2H2-type" evidence="8">
    <location>
        <begin position="625"/>
        <end position="652"/>
    </location>
</feature>
<proteinExistence type="predicted"/>
<dbReference type="RefSeq" id="XP_045554463.1">
    <property type="nucleotide sequence ID" value="XM_045698507.1"/>
</dbReference>
<feature type="domain" description="C2H2-type" evidence="8">
    <location>
        <begin position="597"/>
        <end position="624"/>
    </location>
</feature>
<evidence type="ECO:0000256" key="6">
    <source>
        <dbReference type="PROSITE-ProRule" id="PRU00042"/>
    </source>
</evidence>
<dbReference type="SMART" id="SM00355">
    <property type="entry name" value="ZnF_C2H2"/>
    <property type="match status" value="12"/>
</dbReference>
<evidence type="ECO:0000256" key="5">
    <source>
        <dbReference type="ARBA" id="ARBA00023242"/>
    </source>
</evidence>
<evidence type="ECO:0000313" key="9">
    <source>
        <dbReference type="Proteomes" id="UP001652741"/>
    </source>
</evidence>
<evidence type="ECO:0000259" key="8">
    <source>
        <dbReference type="PROSITE" id="PS50157"/>
    </source>
</evidence>
<protein>
    <submittedName>
        <fullName evidence="10 11">Zinc finger and SCAN domain-containing protein 2-like isoform X1</fullName>
    </submittedName>
</protein>
<organism evidence="9 10">
    <name type="scientific">Salmo salar</name>
    <name type="common">Atlantic salmon</name>
    <dbReference type="NCBI Taxonomy" id="8030"/>
    <lineage>
        <taxon>Eukaryota</taxon>
        <taxon>Metazoa</taxon>
        <taxon>Chordata</taxon>
        <taxon>Craniata</taxon>
        <taxon>Vertebrata</taxon>
        <taxon>Euteleostomi</taxon>
        <taxon>Actinopterygii</taxon>
        <taxon>Neopterygii</taxon>
        <taxon>Teleostei</taxon>
        <taxon>Protacanthopterygii</taxon>
        <taxon>Salmoniformes</taxon>
        <taxon>Salmonidae</taxon>
        <taxon>Salmoninae</taxon>
        <taxon>Salmo</taxon>
    </lineage>
</organism>
<feature type="domain" description="C2H2-type" evidence="8">
    <location>
        <begin position="793"/>
        <end position="820"/>
    </location>
</feature>
<feature type="region of interest" description="Disordered" evidence="7">
    <location>
        <begin position="503"/>
        <end position="542"/>
    </location>
</feature>
<evidence type="ECO:0000313" key="11">
    <source>
        <dbReference type="RefSeq" id="XP_045554464.1"/>
    </source>
</evidence>
<dbReference type="PROSITE" id="PS00028">
    <property type="entry name" value="ZINC_FINGER_C2H2_1"/>
    <property type="match status" value="11"/>
</dbReference>
<dbReference type="RefSeq" id="XP_045554464.1">
    <property type="nucleotide sequence ID" value="XM_045698508.1"/>
</dbReference>
<accession>A0ABM3D6N3</accession>
<feature type="domain" description="C2H2-type" evidence="8">
    <location>
        <begin position="849"/>
        <end position="876"/>
    </location>
</feature>
<keyword evidence="3 6" id="KW-0863">Zinc-finger</keyword>
<keyword evidence="9" id="KW-1185">Reference proteome</keyword>
<gene>
    <name evidence="10 11" type="primary">LOC106574981</name>
</gene>
<name>A0ABM3D6N3_SALSA</name>
<dbReference type="GeneID" id="106574981"/>
<feature type="domain" description="C2H2-type" evidence="8">
    <location>
        <begin position="653"/>
        <end position="680"/>
    </location>
</feature>
<feature type="domain" description="C2H2-type" evidence="8">
    <location>
        <begin position="821"/>
        <end position="848"/>
    </location>
</feature>
<dbReference type="InterPro" id="IPR036236">
    <property type="entry name" value="Znf_C2H2_sf"/>
</dbReference>
<dbReference type="InterPro" id="IPR050826">
    <property type="entry name" value="Krueppel_C2H2_ZnFinger"/>
</dbReference>
<feature type="domain" description="C2H2-type" evidence="8">
    <location>
        <begin position="765"/>
        <end position="792"/>
    </location>
</feature>
<evidence type="ECO:0000256" key="2">
    <source>
        <dbReference type="ARBA" id="ARBA00022737"/>
    </source>
</evidence>
<feature type="domain" description="C2H2-type" evidence="8">
    <location>
        <begin position="737"/>
        <end position="764"/>
    </location>
</feature>
<evidence type="ECO:0000256" key="3">
    <source>
        <dbReference type="ARBA" id="ARBA00022771"/>
    </source>
</evidence>
<keyword evidence="5" id="KW-0539">Nucleus</keyword>
<evidence type="ECO:0000313" key="10">
    <source>
        <dbReference type="RefSeq" id="XP_045554463.1"/>
    </source>
</evidence>
<evidence type="ECO:0000256" key="1">
    <source>
        <dbReference type="ARBA" id="ARBA00022723"/>
    </source>
</evidence>
<sequence>MASVKLEDCSQTLELNVNIKDEGEEEKIGTSVSHGTRPVTSTVRTNPACLSPSTLSPILQSLGPDCDSGAQFALQDPEMASVKLEDCSQTLELNVNIKDEEEEEKIKKSVSHGRLELSLRPVTSTVTTNPACLSPSTLSPNLQSLGPDCDSGAQFALQDLEMASVKLEDCSQTLELNVNIKDEEEEEKIGTSVSHGRLELSLRPVTSTVRTNPACLSHFTLSPNLQSLGPDCYSGAQFALQDPEMASVKLEDCSQTLELNVNIKDEEEEEKIGKSVSHGMRPVTSTMRTNPACLSPSTLSPNLQSLGPDCESGAQFALQDPEMASVKLEDCSQTLEMNVNIKDEEEEEKIGKSVSHGMRPVTSTVRTNPACLSPSTLSPNLQSLGPDNDSGGQFALQDPEMASVKLEDCSQTLELNVNMKDEEEEEKIGKSVSHGQLEVSLRPVTSIVRTNPACLSRSTLCPNLHSLGPDCDIGAQFALQDPEMASVKLEDCSQTLELNVNIKDEEEEEKIGKPVSNGDRVETSSTSRDQQQEDHRAKRSHHCPHCEEIFPILSKLKVHLKVHTGENRYSYTDGGKNFTTSKALTVHQRVHTGEKLFSCSDCVKCFTTSTRLKVHQRTHTGEKPYSCSNCAASFSLLRNLKRHERIHTGEKLYSCSDCAARFSLLCNLKRHERIHTGEKPYSCSDCGKSFSLLGHLKRHQHIHTGEKPYSCSDCGKRFSRLGHLKTHKHIHTGEKPYSCSDCVKCFTTSTELKVHQRTHTGEKPYSCSDCVKCFTTSTRLKVHQRTHTGEKPYICSDCAASFSVLCHLKRHETIHTGEKPYSCSDCAASFSLLCNLKRHERIHTGEKPYHCTDCEKRFYRLGHLKRHQCIHKGETFSQTS</sequence>
<keyword evidence="2" id="KW-0677">Repeat</keyword>
<feature type="domain" description="C2H2-type" evidence="8">
    <location>
        <begin position="569"/>
        <end position="596"/>
    </location>
</feature>
<feature type="domain" description="C2H2-type" evidence="8">
    <location>
        <begin position="681"/>
        <end position="708"/>
    </location>
</feature>
<dbReference type="PANTHER" id="PTHR24377">
    <property type="entry name" value="IP01015P-RELATED"/>
    <property type="match status" value="1"/>
</dbReference>
<feature type="domain" description="C2H2-type" evidence="8">
    <location>
        <begin position="541"/>
        <end position="568"/>
    </location>
</feature>
<reference evidence="10 11" key="1">
    <citation type="submission" date="2025-05" db="UniProtKB">
        <authorList>
            <consortium name="RefSeq"/>
        </authorList>
    </citation>
    <scope>IDENTIFICATION</scope>
</reference>
<keyword evidence="1" id="KW-0479">Metal-binding</keyword>